<feature type="compositionally biased region" description="Low complexity" evidence="4">
    <location>
        <begin position="340"/>
        <end position="354"/>
    </location>
</feature>
<dbReference type="PANTHER" id="PTHR32295">
    <property type="entry name" value="IQ-DOMAIN 5-RELATED"/>
    <property type="match status" value="1"/>
</dbReference>
<evidence type="ECO:0000313" key="6">
    <source>
        <dbReference type="Proteomes" id="UP001367508"/>
    </source>
</evidence>
<dbReference type="PROSITE" id="PS50096">
    <property type="entry name" value="IQ"/>
    <property type="match status" value="2"/>
</dbReference>
<evidence type="ECO:0000256" key="2">
    <source>
        <dbReference type="ARBA" id="ARBA00024341"/>
    </source>
</evidence>
<dbReference type="Proteomes" id="UP001367508">
    <property type="component" value="Unassembled WGS sequence"/>
</dbReference>
<dbReference type="EMBL" id="JAYMYQ010000002">
    <property type="protein sequence ID" value="KAK7349257.1"/>
    <property type="molecule type" value="Genomic_DNA"/>
</dbReference>
<comment type="similarity">
    <text evidence="2">Belongs to the IQD family.</text>
</comment>
<feature type="compositionally biased region" description="Low complexity" evidence="4">
    <location>
        <begin position="315"/>
        <end position="333"/>
    </location>
</feature>
<name>A0AAN9M7G9_CANGL</name>
<evidence type="ECO:0000256" key="3">
    <source>
        <dbReference type="ARBA" id="ARBA00045534"/>
    </source>
</evidence>
<dbReference type="SMART" id="SM00015">
    <property type="entry name" value="IQ"/>
    <property type="match status" value="2"/>
</dbReference>
<gene>
    <name evidence="5" type="ORF">VNO77_06481</name>
</gene>
<dbReference type="InterPro" id="IPR027417">
    <property type="entry name" value="P-loop_NTPase"/>
</dbReference>
<sequence length="444" mass="49181">MGGSGRWFKSLIFLRKPSTNDQEKGSDKSKRKWKLWRSSSEGYGIGSSMKKEQGGGGACEKSCCSSFVVADEAFAAAVAAVVRTPLKDFMVIKQEWAAIRIQAVFRGFLARRALRALRAVVRLQAIFRGRQVRKQAAVTLRCMQALVRVQARVKARNVRKSPEGKAVQKLLNERLNQADPVKQAEQGWCDSPGTVEEVKAKLQMRQEGAVKRDRTMAYTFSKQKSVSASPNSRAIKPVTLLKHCSLDNKGLECSLLERWMTAKPWENRLMEEMYLDSPDMTPATSKSDELVLPSNSAQQNGSVKARNYGVTNRISTKSVTTSQSTPSSSAISSECMYDDSPVSSSSTSGSPAIQSTDNVMAEATEEKNVGKPSYMNLTASTKAKLKAYRCSSQNSKRIFMDDCLSLNGDTRSNSGSYPSPNMWKDLYATPLRASYQKRYTLEDK</sequence>
<evidence type="ECO:0000313" key="5">
    <source>
        <dbReference type="EMBL" id="KAK7349257.1"/>
    </source>
</evidence>
<evidence type="ECO:0000256" key="1">
    <source>
        <dbReference type="ARBA" id="ARBA00022860"/>
    </source>
</evidence>
<dbReference type="GO" id="GO:0005516">
    <property type="term" value="F:calmodulin binding"/>
    <property type="evidence" value="ECO:0007669"/>
    <property type="project" value="UniProtKB-KW"/>
</dbReference>
<dbReference type="Gene3D" id="1.20.5.190">
    <property type="match status" value="1"/>
</dbReference>
<comment type="caution">
    <text evidence="5">The sequence shown here is derived from an EMBL/GenBank/DDBJ whole genome shotgun (WGS) entry which is preliminary data.</text>
</comment>
<dbReference type="Pfam" id="PF00612">
    <property type="entry name" value="IQ"/>
    <property type="match status" value="2"/>
</dbReference>
<dbReference type="AlphaFoldDB" id="A0AAN9M7G9"/>
<feature type="region of interest" description="Disordered" evidence="4">
    <location>
        <begin position="278"/>
        <end position="354"/>
    </location>
</feature>
<dbReference type="PANTHER" id="PTHR32295:SF282">
    <property type="entry name" value="IQ CALMODULIN-BINDING MOTIF PROTEIN"/>
    <property type="match status" value="1"/>
</dbReference>
<organism evidence="5 6">
    <name type="scientific">Canavalia gladiata</name>
    <name type="common">Sword bean</name>
    <name type="synonym">Dolichos gladiatus</name>
    <dbReference type="NCBI Taxonomy" id="3824"/>
    <lineage>
        <taxon>Eukaryota</taxon>
        <taxon>Viridiplantae</taxon>
        <taxon>Streptophyta</taxon>
        <taxon>Embryophyta</taxon>
        <taxon>Tracheophyta</taxon>
        <taxon>Spermatophyta</taxon>
        <taxon>Magnoliopsida</taxon>
        <taxon>eudicotyledons</taxon>
        <taxon>Gunneridae</taxon>
        <taxon>Pentapetalae</taxon>
        <taxon>rosids</taxon>
        <taxon>fabids</taxon>
        <taxon>Fabales</taxon>
        <taxon>Fabaceae</taxon>
        <taxon>Papilionoideae</taxon>
        <taxon>50 kb inversion clade</taxon>
        <taxon>NPAAA clade</taxon>
        <taxon>indigoferoid/millettioid clade</taxon>
        <taxon>Phaseoleae</taxon>
        <taxon>Canavalia</taxon>
    </lineage>
</organism>
<accession>A0AAN9M7G9</accession>
<feature type="compositionally biased region" description="Polar residues" evidence="4">
    <location>
        <begin position="293"/>
        <end position="302"/>
    </location>
</feature>
<comment type="function">
    <text evidence="3">May be involved in cooperative interactions with calmodulins or calmodulin-like proteins. Recruits calmodulin proteins to microtubules, thus being a potential scaffold in cellular signaling and trafficking. May associate with nucleic acids and regulate gene expression at the transcriptional or post-transcriptional level.</text>
</comment>
<proteinExistence type="inferred from homology"/>
<keyword evidence="1" id="KW-0112">Calmodulin-binding</keyword>
<evidence type="ECO:0000256" key="4">
    <source>
        <dbReference type="SAM" id="MobiDB-lite"/>
    </source>
</evidence>
<keyword evidence="6" id="KW-1185">Reference proteome</keyword>
<reference evidence="5 6" key="1">
    <citation type="submission" date="2024-01" db="EMBL/GenBank/DDBJ databases">
        <title>The genomes of 5 underutilized Papilionoideae crops provide insights into root nodulation and disease resistanc.</title>
        <authorList>
            <person name="Jiang F."/>
        </authorList>
    </citation>
    <scope>NUCLEOTIDE SEQUENCE [LARGE SCALE GENOMIC DNA]</scope>
    <source>
        <strain evidence="5">LVBAO_FW01</strain>
        <tissue evidence="5">Leaves</tissue>
    </source>
</reference>
<protein>
    <submittedName>
        <fullName evidence="5">Uncharacterized protein</fullName>
    </submittedName>
</protein>
<dbReference type="SUPFAM" id="SSF52540">
    <property type="entry name" value="P-loop containing nucleoside triphosphate hydrolases"/>
    <property type="match status" value="1"/>
</dbReference>
<dbReference type="InterPro" id="IPR000048">
    <property type="entry name" value="IQ_motif_EF-hand-BS"/>
</dbReference>